<evidence type="ECO:0000256" key="2">
    <source>
        <dbReference type="ARBA" id="ARBA00023043"/>
    </source>
</evidence>
<dbReference type="Pfam" id="PF00023">
    <property type="entry name" value="Ank"/>
    <property type="match status" value="1"/>
</dbReference>
<evidence type="ECO:0000256" key="3">
    <source>
        <dbReference type="PROSITE-ProRule" id="PRU00023"/>
    </source>
</evidence>
<dbReference type="PROSITE" id="PS50088">
    <property type="entry name" value="ANK_REPEAT"/>
    <property type="match status" value="2"/>
</dbReference>
<reference evidence="5" key="1">
    <citation type="submission" date="2021-02" db="EMBL/GenBank/DDBJ databases">
        <authorList>
            <person name="Dougan E. K."/>
            <person name="Rhodes N."/>
            <person name="Thang M."/>
            <person name="Chan C."/>
        </authorList>
    </citation>
    <scope>NUCLEOTIDE SEQUENCE</scope>
</reference>
<feature type="repeat" description="ANK" evidence="3">
    <location>
        <begin position="489"/>
        <end position="521"/>
    </location>
</feature>
<evidence type="ECO:0000313" key="6">
    <source>
        <dbReference type="Proteomes" id="UP000654075"/>
    </source>
</evidence>
<feature type="repeat" description="ANK" evidence="3">
    <location>
        <begin position="451"/>
        <end position="483"/>
    </location>
</feature>
<proteinExistence type="predicted"/>
<evidence type="ECO:0000256" key="1">
    <source>
        <dbReference type="ARBA" id="ARBA00022737"/>
    </source>
</evidence>
<evidence type="ECO:0000313" key="5">
    <source>
        <dbReference type="EMBL" id="CAE8634057.1"/>
    </source>
</evidence>
<feature type="compositionally biased region" description="Basic and acidic residues" evidence="4">
    <location>
        <begin position="605"/>
        <end position="616"/>
    </location>
</feature>
<keyword evidence="6" id="KW-1185">Reference proteome</keyword>
<dbReference type="PROSITE" id="PS50297">
    <property type="entry name" value="ANK_REP_REGION"/>
    <property type="match status" value="1"/>
</dbReference>
<sequence length="1092" mass="124521">MGQAIGATSCGCFAEEDVPRELTAAVPVSPFAEEHVHRCSKLRRTLSGGISVNAEYFPMTCVSVAAFMEFQSMTSYGQLLESGLLTHPPEGARVHFVSHEWLSSVHPDPDSLQLRRLQDVFREILAGQSKRLFSTANWSTFSKGESRASQKLDSAVVQSRSFTEEEFEQDIKHGFIWLDWSSVPQTVDATRISFEKQRQDQMAAVRSIPAYLERCNYLWILAPTAIHADLQTVRNFSTYRSRAWCRLEEWGNLLSSNTMMPLVVTESPRIATYSTLEFVLDNAHRSERGPCSGQLSCCAFGHSVSICGENKVIPCDKIAIASVLEKLYAEKMRRLGSSIMGFVFNALGETTAMQGCTTDDLEAFTHKWCKEGQQECDEHGFTLLHIAVGTGNISLVQKILDRRRKGDPWKVTDFGETAFFHIASLGSVAMAQLFLETGDIREEHINAYNMFGAAPIHLASDYGRSEELSLLLEHRAVVDLPKLPHSAYAGRTALFGAAQRSQFECCEILIRHGACVNARDARGDTAIHMTALEPICLVGNQGESAKIKTVRLLLESRADPHALNDEGYQAVDLLWQAGCGDGELWAAFRSLKHVAESWVRPCSKEPRRNRDDIERNHGRRQRDANGNQIPKSVDWRRTARHGERLPWSRKLTRFTGTSGIPPKKLPSAKFTAFQKAAFILTANLEGVATRMFFRSWSDYIMREKVDRLRKNVFKSDRMQQLSWMALGNEQGDFVMKMYFSAWADCLAKEKVERLRKDVFKSDRMQQLSWMVLGNEQGDFIMKMWFSAWADCLGKEKVERLRKDVLKSDRMQQLSWMVLGNEQGDFIMKMWFSAWADCLGKEKVERLRKDVLKSDKMHHLSFILLGNEQGDFIMQMFFSAWTDCLAKEKVIKVKQLLDRFSATAGPVHQATLHWCEEQEAICLHHIFRNWREALLREHREKLDLEITRLAFQGQQSMKVENAQNLVMLRVVEALGPHQCYSCIRYWRSAVRRSRIVRWWDEKLKGPKVDSTAFFQAWRTAVAGNNKTLGRSFRVALDRWDREQASVIALISLEEWSKEVLRAKCEKRVMAASQAKPNKAVLQLNVHIVRCGLH</sequence>
<dbReference type="Pfam" id="PF12796">
    <property type="entry name" value="Ank_2"/>
    <property type="match status" value="1"/>
</dbReference>
<name>A0A813H8P4_POLGL</name>
<accession>A0A813H8P4</accession>
<dbReference type="AlphaFoldDB" id="A0A813H8P4"/>
<dbReference type="Proteomes" id="UP000654075">
    <property type="component" value="Unassembled WGS sequence"/>
</dbReference>
<dbReference type="PANTHER" id="PTHR24198:SF165">
    <property type="entry name" value="ANKYRIN REPEAT-CONTAINING PROTEIN-RELATED"/>
    <property type="match status" value="1"/>
</dbReference>
<gene>
    <name evidence="5" type="ORF">PGLA1383_LOCUS49725</name>
</gene>
<evidence type="ECO:0000256" key="4">
    <source>
        <dbReference type="SAM" id="MobiDB-lite"/>
    </source>
</evidence>
<dbReference type="InterPro" id="IPR036770">
    <property type="entry name" value="Ankyrin_rpt-contain_sf"/>
</dbReference>
<keyword evidence="1" id="KW-0677">Repeat</keyword>
<dbReference type="InterPro" id="IPR002110">
    <property type="entry name" value="Ankyrin_rpt"/>
</dbReference>
<dbReference type="EMBL" id="CAJNNV010030884">
    <property type="protein sequence ID" value="CAE8634057.1"/>
    <property type="molecule type" value="Genomic_DNA"/>
</dbReference>
<dbReference type="SUPFAM" id="SSF48403">
    <property type="entry name" value="Ankyrin repeat"/>
    <property type="match status" value="1"/>
</dbReference>
<dbReference type="SMART" id="SM00248">
    <property type="entry name" value="ANK"/>
    <property type="match status" value="5"/>
</dbReference>
<dbReference type="PANTHER" id="PTHR24198">
    <property type="entry name" value="ANKYRIN REPEAT AND PROTEIN KINASE DOMAIN-CONTAINING PROTEIN"/>
    <property type="match status" value="1"/>
</dbReference>
<comment type="caution">
    <text evidence="5">The sequence shown here is derived from an EMBL/GenBank/DDBJ whole genome shotgun (WGS) entry which is preliminary data.</text>
</comment>
<protein>
    <submittedName>
        <fullName evidence="5">Uncharacterized protein</fullName>
    </submittedName>
</protein>
<keyword evidence="2 3" id="KW-0040">ANK repeat</keyword>
<dbReference type="Gene3D" id="1.25.40.20">
    <property type="entry name" value="Ankyrin repeat-containing domain"/>
    <property type="match status" value="1"/>
</dbReference>
<feature type="region of interest" description="Disordered" evidence="4">
    <location>
        <begin position="605"/>
        <end position="634"/>
    </location>
</feature>
<organism evidence="5 6">
    <name type="scientific">Polarella glacialis</name>
    <name type="common">Dinoflagellate</name>
    <dbReference type="NCBI Taxonomy" id="89957"/>
    <lineage>
        <taxon>Eukaryota</taxon>
        <taxon>Sar</taxon>
        <taxon>Alveolata</taxon>
        <taxon>Dinophyceae</taxon>
        <taxon>Suessiales</taxon>
        <taxon>Suessiaceae</taxon>
        <taxon>Polarella</taxon>
    </lineage>
</organism>